<dbReference type="Proteomes" id="UP001150581">
    <property type="component" value="Unassembled WGS sequence"/>
</dbReference>
<reference evidence="1" key="1">
    <citation type="submission" date="2022-07" db="EMBL/GenBank/DDBJ databases">
        <title>Phylogenomic reconstructions and comparative analyses of Kickxellomycotina fungi.</title>
        <authorList>
            <person name="Reynolds N.K."/>
            <person name="Stajich J.E."/>
            <person name="Barry K."/>
            <person name="Grigoriev I.V."/>
            <person name="Crous P."/>
            <person name="Smith M.E."/>
        </authorList>
    </citation>
    <scope>NUCLEOTIDE SEQUENCE</scope>
    <source>
        <strain evidence="1">Benny 63K</strain>
    </source>
</reference>
<accession>A0ACC1IMR1</accession>
<gene>
    <name evidence="1" type="primary">ypt1</name>
    <name evidence="1" type="ORF">LPJ66_003835</name>
</gene>
<sequence length="203" mass="23063">MNPEYDYLFKLLLIGDSGVGKSCLLLRFADDTYTESYISTIGVDFKIRTIELEGKTVKLQIWDTAGQERFRTITSSYYRGAHGIIVVYDVTDNETFNNVKQWLQEIDRYASEGVNKLLVGNKCDLEDSRQVNYTAAEEFAKQLSIHFLETSAKNSTNVETAFLTMAKQIKDRMGSSNVQQQQQKKQVNLGQAQNLQQNNNGCC</sequence>
<dbReference type="EMBL" id="JANBPG010000416">
    <property type="protein sequence ID" value="KAJ1896699.1"/>
    <property type="molecule type" value="Genomic_DNA"/>
</dbReference>
<comment type="caution">
    <text evidence="1">The sequence shown here is derived from an EMBL/GenBank/DDBJ whole genome shotgun (WGS) entry which is preliminary data.</text>
</comment>
<evidence type="ECO:0000313" key="2">
    <source>
        <dbReference type="Proteomes" id="UP001150581"/>
    </source>
</evidence>
<keyword evidence="2" id="KW-1185">Reference proteome</keyword>
<proteinExistence type="predicted"/>
<evidence type="ECO:0000313" key="1">
    <source>
        <dbReference type="EMBL" id="KAJ1896699.1"/>
    </source>
</evidence>
<name>A0ACC1IMR1_9FUNG</name>
<organism evidence="1 2">
    <name type="scientific">Kickxella alabastrina</name>
    <dbReference type="NCBI Taxonomy" id="61397"/>
    <lineage>
        <taxon>Eukaryota</taxon>
        <taxon>Fungi</taxon>
        <taxon>Fungi incertae sedis</taxon>
        <taxon>Zoopagomycota</taxon>
        <taxon>Kickxellomycotina</taxon>
        <taxon>Kickxellomycetes</taxon>
        <taxon>Kickxellales</taxon>
        <taxon>Kickxellaceae</taxon>
        <taxon>Kickxella</taxon>
    </lineage>
</organism>
<protein>
    <submittedName>
        <fullName evidence="1">Ras GTPase</fullName>
    </submittedName>
</protein>